<evidence type="ECO:0000259" key="7">
    <source>
        <dbReference type="PROSITE" id="PS50112"/>
    </source>
</evidence>
<feature type="coiled-coil region" evidence="6">
    <location>
        <begin position="7"/>
        <end position="37"/>
    </location>
</feature>
<evidence type="ECO:0000313" key="8">
    <source>
        <dbReference type="EMBL" id="GAG29512.1"/>
    </source>
</evidence>
<dbReference type="EC" id="2.7.13.3" evidence="2"/>
<evidence type="ECO:0000256" key="6">
    <source>
        <dbReference type="SAM" id="Coils"/>
    </source>
</evidence>
<dbReference type="CDD" id="cd00130">
    <property type="entry name" value="PAS"/>
    <property type="match status" value="1"/>
</dbReference>
<dbReference type="Gene3D" id="3.30.450.20">
    <property type="entry name" value="PAS domain"/>
    <property type="match status" value="1"/>
</dbReference>
<keyword evidence="3" id="KW-0597">Phosphoprotein</keyword>
<keyword evidence="4" id="KW-0808">Transferase</keyword>
<dbReference type="PANTHER" id="PTHR43304">
    <property type="entry name" value="PHYTOCHROME-LIKE PROTEIN CPH1"/>
    <property type="match status" value="1"/>
</dbReference>
<dbReference type="Pfam" id="PF08447">
    <property type="entry name" value="PAS_3"/>
    <property type="match status" value="1"/>
</dbReference>
<dbReference type="PANTHER" id="PTHR43304:SF1">
    <property type="entry name" value="PAC DOMAIN-CONTAINING PROTEIN"/>
    <property type="match status" value="1"/>
</dbReference>
<feature type="non-terminal residue" evidence="8">
    <location>
        <position position="215"/>
    </location>
</feature>
<comment type="catalytic activity">
    <reaction evidence="1">
        <text>ATP + protein L-histidine = ADP + protein N-phospho-L-histidine.</text>
        <dbReference type="EC" id="2.7.13.3"/>
    </reaction>
</comment>
<gene>
    <name evidence="8" type="ORF">S01H1_69900</name>
</gene>
<organism evidence="8">
    <name type="scientific">marine sediment metagenome</name>
    <dbReference type="NCBI Taxonomy" id="412755"/>
    <lineage>
        <taxon>unclassified sequences</taxon>
        <taxon>metagenomes</taxon>
        <taxon>ecological metagenomes</taxon>
    </lineage>
</organism>
<sequence>MGRKPTYEELEQRVKELEKEAAMRKRAEEALKESEDRYRTIFECTGTATIISDEDMTILMVNSEFENLSGYSKMEIEGKKNWTEFIVKDDLERLKEYHRLRRIDHRSAPRNHEFRFIDRHGNIRNIFATVAMIPGIKKGVASFSDITEKKRAEEERIIRKKLEGVLEMAGAACHELSQPLMSVSGNCELLMMGMEESNPYYKRIKTINEQLDRMG</sequence>
<dbReference type="NCBIfam" id="TIGR00229">
    <property type="entry name" value="sensory_box"/>
    <property type="match status" value="1"/>
</dbReference>
<evidence type="ECO:0000256" key="3">
    <source>
        <dbReference type="ARBA" id="ARBA00022553"/>
    </source>
</evidence>
<accession>X0X283</accession>
<protein>
    <recommendedName>
        <fullName evidence="2">histidine kinase</fullName>
        <ecNumber evidence="2">2.7.13.3</ecNumber>
    </recommendedName>
</protein>
<proteinExistence type="predicted"/>
<reference evidence="8" key="1">
    <citation type="journal article" date="2014" name="Front. Microbiol.">
        <title>High frequency of phylogenetically diverse reductive dehalogenase-homologous genes in deep subseafloor sedimentary metagenomes.</title>
        <authorList>
            <person name="Kawai M."/>
            <person name="Futagami T."/>
            <person name="Toyoda A."/>
            <person name="Takaki Y."/>
            <person name="Nishi S."/>
            <person name="Hori S."/>
            <person name="Arai W."/>
            <person name="Tsubouchi T."/>
            <person name="Morono Y."/>
            <person name="Uchiyama I."/>
            <person name="Ito T."/>
            <person name="Fujiyama A."/>
            <person name="Inagaki F."/>
            <person name="Takami H."/>
        </authorList>
    </citation>
    <scope>NUCLEOTIDE SEQUENCE</scope>
    <source>
        <strain evidence="8">Expedition CK06-06</strain>
    </source>
</reference>
<keyword evidence="6" id="KW-0175">Coiled coil</keyword>
<dbReference type="InterPro" id="IPR000014">
    <property type="entry name" value="PAS"/>
</dbReference>
<dbReference type="SMART" id="SM00091">
    <property type="entry name" value="PAS"/>
    <property type="match status" value="1"/>
</dbReference>
<dbReference type="InterPro" id="IPR013655">
    <property type="entry name" value="PAS_fold_3"/>
</dbReference>
<dbReference type="PROSITE" id="PS50112">
    <property type="entry name" value="PAS"/>
    <property type="match status" value="1"/>
</dbReference>
<evidence type="ECO:0000256" key="2">
    <source>
        <dbReference type="ARBA" id="ARBA00012438"/>
    </source>
</evidence>
<keyword evidence="5" id="KW-0418">Kinase</keyword>
<evidence type="ECO:0000256" key="1">
    <source>
        <dbReference type="ARBA" id="ARBA00000085"/>
    </source>
</evidence>
<dbReference type="InterPro" id="IPR052162">
    <property type="entry name" value="Sensor_kinase/Photoreceptor"/>
</dbReference>
<dbReference type="InterPro" id="IPR036097">
    <property type="entry name" value="HisK_dim/P_sf"/>
</dbReference>
<dbReference type="EMBL" id="BARS01046433">
    <property type="protein sequence ID" value="GAG29512.1"/>
    <property type="molecule type" value="Genomic_DNA"/>
</dbReference>
<dbReference type="InterPro" id="IPR035965">
    <property type="entry name" value="PAS-like_dom_sf"/>
</dbReference>
<dbReference type="CDD" id="cd00082">
    <property type="entry name" value="HisKA"/>
    <property type="match status" value="1"/>
</dbReference>
<dbReference type="SUPFAM" id="SSF55785">
    <property type="entry name" value="PYP-like sensor domain (PAS domain)"/>
    <property type="match status" value="1"/>
</dbReference>
<feature type="domain" description="PAS" evidence="7">
    <location>
        <begin position="34"/>
        <end position="107"/>
    </location>
</feature>
<comment type="caution">
    <text evidence="8">The sequence shown here is derived from an EMBL/GenBank/DDBJ whole genome shotgun (WGS) entry which is preliminary data.</text>
</comment>
<name>X0X283_9ZZZZ</name>
<dbReference type="AlphaFoldDB" id="X0X283"/>
<dbReference type="SUPFAM" id="SSF47384">
    <property type="entry name" value="Homodimeric domain of signal transducing histidine kinase"/>
    <property type="match status" value="1"/>
</dbReference>
<dbReference type="Gene3D" id="1.10.287.130">
    <property type="match status" value="1"/>
</dbReference>
<evidence type="ECO:0000256" key="5">
    <source>
        <dbReference type="ARBA" id="ARBA00022777"/>
    </source>
</evidence>
<dbReference type="GO" id="GO:0000155">
    <property type="term" value="F:phosphorelay sensor kinase activity"/>
    <property type="evidence" value="ECO:0007669"/>
    <property type="project" value="InterPro"/>
</dbReference>
<evidence type="ECO:0000256" key="4">
    <source>
        <dbReference type="ARBA" id="ARBA00022679"/>
    </source>
</evidence>
<dbReference type="InterPro" id="IPR003661">
    <property type="entry name" value="HisK_dim/P_dom"/>
</dbReference>